<dbReference type="Proteomes" id="UP000746503">
    <property type="component" value="Unassembled WGS sequence"/>
</dbReference>
<accession>A0ABX1AUH3</accession>
<sequence length="62" mass="6186">VAAALLLCGRAPGSSAVPLRPRGAGHHPTPATSGRVLGDAVARRGPPAGPRDRSTDRLILAA</sequence>
<evidence type="ECO:0000313" key="2">
    <source>
        <dbReference type="EMBL" id="NJP69276.1"/>
    </source>
</evidence>
<keyword evidence="3" id="KW-1185">Reference proteome</keyword>
<reference evidence="2 3" key="1">
    <citation type="submission" date="2020-03" db="EMBL/GenBank/DDBJ databases">
        <title>Draft genome of Streptomyces sp. ventii, isolated from the Axial Seamount in the Pacific Ocean, and resequencing of the two type strains Streptomyces lonarensis strain NCL 716 and Streptomyces bohaiensis strain 11A07.</title>
        <authorList>
            <person name="Loughran R.M."/>
            <person name="Pfannmuller K.M."/>
            <person name="Wasson B.J."/>
            <person name="Deadmond M.C."/>
            <person name="Paddock B.E."/>
            <person name="Koyack M.J."/>
            <person name="Gallegos D.A."/>
            <person name="Mitchell E.A."/>
            <person name="Ushijima B."/>
            <person name="Saw J.H."/>
            <person name="Mcphail K.L."/>
            <person name="Videau P."/>
        </authorList>
    </citation>
    <scope>NUCLEOTIDE SEQUENCE [LARGE SCALE GENOMIC DNA]</scope>
    <source>
        <strain evidence="3">5675061</strain>
    </source>
</reference>
<feature type="non-terminal residue" evidence="2">
    <location>
        <position position="1"/>
    </location>
</feature>
<evidence type="ECO:0008006" key="4">
    <source>
        <dbReference type="Google" id="ProtNLM"/>
    </source>
</evidence>
<gene>
    <name evidence="2" type="ORF">HCJ92_24115</name>
</gene>
<proteinExistence type="predicted"/>
<comment type="caution">
    <text evidence="2">The sequence shown here is derived from an EMBL/GenBank/DDBJ whole genome shotgun (WGS) entry which is preliminary data.</text>
</comment>
<evidence type="ECO:0000256" key="1">
    <source>
        <dbReference type="SAM" id="MobiDB-lite"/>
    </source>
</evidence>
<name>A0ABX1AUH3_9ACTN</name>
<feature type="region of interest" description="Disordered" evidence="1">
    <location>
        <begin position="12"/>
        <end position="62"/>
    </location>
</feature>
<dbReference type="RefSeq" id="WP_167935722.1">
    <property type="nucleotide sequence ID" value="NZ_JAAVJB010000458.1"/>
</dbReference>
<protein>
    <recommendedName>
        <fullName evidence="4">MFS transporter</fullName>
    </recommendedName>
</protein>
<dbReference type="EMBL" id="JAAVJB010000458">
    <property type="protein sequence ID" value="NJP69276.1"/>
    <property type="molecule type" value="Genomic_DNA"/>
</dbReference>
<organism evidence="2 3">
    <name type="scientific">Streptomyces spiramenti</name>
    <dbReference type="NCBI Taxonomy" id="2720606"/>
    <lineage>
        <taxon>Bacteria</taxon>
        <taxon>Bacillati</taxon>
        <taxon>Actinomycetota</taxon>
        <taxon>Actinomycetes</taxon>
        <taxon>Kitasatosporales</taxon>
        <taxon>Streptomycetaceae</taxon>
        <taxon>Streptomyces</taxon>
    </lineage>
</organism>
<evidence type="ECO:0000313" key="3">
    <source>
        <dbReference type="Proteomes" id="UP000746503"/>
    </source>
</evidence>